<feature type="compositionally biased region" description="Polar residues" evidence="1">
    <location>
        <begin position="62"/>
        <end position="74"/>
    </location>
</feature>
<feature type="region of interest" description="Disordered" evidence="1">
    <location>
        <begin position="1"/>
        <end position="37"/>
    </location>
</feature>
<keyword evidence="3" id="KW-1185">Reference proteome</keyword>
<feature type="compositionally biased region" description="Pro residues" evidence="1">
    <location>
        <begin position="1"/>
        <end position="10"/>
    </location>
</feature>
<dbReference type="EMBL" id="JAYMYQ010000006">
    <property type="protein sequence ID" value="KAK7323712.1"/>
    <property type="molecule type" value="Genomic_DNA"/>
</dbReference>
<evidence type="ECO:0000256" key="1">
    <source>
        <dbReference type="SAM" id="MobiDB-lite"/>
    </source>
</evidence>
<proteinExistence type="predicted"/>
<dbReference type="AlphaFoldDB" id="A0AAN9KU94"/>
<sequence length="101" mass="11383">MTLFSPPSPPLDLKEDSLKWREFKNGKGQRREKRSRERVFRRISQIVIKSPMSQGVRHWEPTSASYEGNSSGGSDSCVGKGAHEGGRLNQGQRAKSREVIQ</sequence>
<protein>
    <submittedName>
        <fullName evidence="2">Uncharacterized protein</fullName>
    </submittedName>
</protein>
<evidence type="ECO:0000313" key="3">
    <source>
        <dbReference type="Proteomes" id="UP001367508"/>
    </source>
</evidence>
<evidence type="ECO:0000313" key="2">
    <source>
        <dbReference type="EMBL" id="KAK7323712.1"/>
    </source>
</evidence>
<feature type="region of interest" description="Disordered" evidence="1">
    <location>
        <begin position="51"/>
        <end position="101"/>
    </location>
</feature>
<organism evidence="2 3">
    <name type="scientific">Canavalia gladiata</name>
    <name type="common">Sword bean</name>
    <name type="synonym">Dolichos gladiatus</name>
    <dbReference type="NCBI Taxonomy" id="3824"/>
    <lineage>
        <taxon>Eukaryota</taxon>
        <taxon>Viridiplantae</taxon>
        <taxon>Streptophyta</taxon>
        <taxon>Embryophyta</taxon>
        <taxon>Tracheophyta</taxon>
        <taxon>Spermatophyta</taxon>
        <taxon>Magnoliopsida</taxon>
        <taxon>eudicotyledons</taxon>
        <taxon>Gunneridae</taxon>
        <taxon>Pentapetalae</taxon>
        <taxon>rosids</taxon>
        <taxon>fabids</taxon>
        <taxon>Fabales</taxon>
        <taxon>Fabaceae</taxon>
        <taxon>Papilionoideae</taxon>
        <taxon>50 kb inversion clade</taxon>
        <taxon>NPAAA clade</taxon>
        <taxon>indigoferoid/millettioid clade</taxon>
        <taxon>Phaseoleae</taxon>
        <taxon>Canavalia</taxon>
    </lineage>
</organism>
<gene>
    <name evidence="2" type="ORF">VNO77_27202</name>
</gene>
<accession>A0AAN9KU94</accession>
<dbReference type="Proteomes" id="UP001367508">
    <property type="component" value="Unassembled WGS sequence"/>
</dbReference>
<reference evidence="2 3" key="1">
    <citation type="submission" date="2024-01" db="EMBL/GenBank/DDBJ databases">
        <title>The genomes of 5 underutilized Papilionoideae crops provide insights into root nodulation and disease resistanc.</title>
        <authorList>
            <person name="Jiang F."/>
        </authorList>
    </citation>
    <scope>NUCLEOTIDE SEQUENCE [LARGE SCALE GENOMIC DNA]</scope>
    <source>
        <strain evidence="2">LVBAO_FW01</strain>
        <tissue evidence="2">Leaves</tissue>
    </source>
</reference>
<name>A0AAN9KU94_CANGL</name>
<comment type="caution">
    <text evidence="2">The sequence shown here is derived from an EMBL/GenBank/DDBJ whole genome shotgun (WGS) entry which is preliminary data.</text>
</comment>
<feature type="compositionally biased region" description="Basic and acidic residues" evidence="1">
    <location>
        <begin position="12"/>
        <end position="25"/>
    </location>
</feature>